<evidence type="ECO:0000313" key="1">
    <source>
        <dbReference type="EMBL" id="GAA3919244.1"/>
    </source>
</evidence>
<dbReference type="PANTHER" id="PTHR37418">
    <property type="entry name" value="3-KETO-5-AMINOHEXANOATE CLEAVAGE ENZYME-RELATED"/>
    <property type="match status" value="1"/>
</dbReference>
<dbReference type="InterPro" id="IPR013785">
    <property type="entry name" value="Aldolase_TIM"/>
</dbReference>
<dbReference type="EMBL" id="BAABAJ010000008">
    <property type="protein sequence ID" value="GAA3919244.1"/>
    <property type="molecule type" value="Genomic_DNA"/>
</dbReference>
<organism evidence="1 2">
    <name type="scientific">Streptomyces gulbargensis</name>
    <dbReference type="NCBI Taxonomy" id="364901"/>
    <lineage>
        <taxon>Bacteria</taxon>
        <taxon>Bacillati</taxon>
        <taxon>Actinomycetota</taxon>
        <taxon>Actinomycetes</taxon>
        <taxon>Kitasatosporales</taxon>
        <taxon>Streptomycetaceae</taxon>
        <taxon>Streptomyces</taxon>
    </lineage>
</organism>
<protein>
    <submittedName>
        <fullName evidence="1">3-keto-5-aminohexanoate cleavage protein</fullName>
    </submittedName>
</protein>
<dbReference type="Gene3D" id="3.20.20.70">
    <property type="entry name" value="Aldolase class I"/>
    <property type="match status" value="1"/>
</dbReference>
<keyword evidence="2" id="KW-1185">Reference proteome</keyword>
<dbReference type="Pfam" id="PF05853">
    <property type="entry name" value="BKACE"/>
    <property type="match status" value="1"/>
</dbReference>
<dbReference type="PANTHER" id="PTHR37418:SF1">
    <property type="entry name" value="3-KETO-5-AMINOHEXANOATE CLEAVAGE PROTEIN"/>
    <property type="match status" value="1"/>
</dbReference>
<comment type="caution">
    <text evidence="1">The sequence shown here is derived from an EMBL/GenBank/DDBJ whole genome shotgun (WGS) entry which is preliminary data.</text>
</comment>
<sequence length="247" mass="26219">MIQASLNGGRTAQDHPRVPLTPQQLAADARLVRAAGASSVHLHPRDDRGAESLDAAVVSASVGAVRRACPGLEISVSTGLWMYDGDASARERAVAAWATAEHRPDVVSLNLSEPGFDRLARVLGTLGVGVEAGVWSLADAVRLLENPVAGTCRRILVEMIGLPTEQALAEADAVLRRLAEAQLAAPVLLHGEDGCAWPVLDRALDLRLETRIGLEDTLTDPDGHDVEGNAALVRHAVERLARRTRAD</sequence>
<reference evidence="2" key="1">
    <citation type="journal article" date="2019" name="Int. J. Syst. Evol. Microbiol.">
        <title>The Global Catalogue of Microorganisms (GCM) 10K type strain sequencing project: providing services to taxonomists for standard genome sequencing and annotation.</title>
        <authorList>
            <consortium name="The Broad Institute Genomics Platform"/>
            <consortium name="The Broad Institute Genome Sequencing Center for Infectious Disease"/>
            <person name="Wu L."/>
            <person name="Ma J."/>
        </authorList>
    </citation>
    <scope>NUCLEOTIDE SEQUENCE [LARGE SCALE GENOMIC DNA]</scope>
    <source>
        <strain evidence="2">JCM 16956</strain>
    </source>
</reference>
<gene>
    <name evidence="1" type="ORF">GCM10022244_30470</name>
</gene>
<accession>A0ABP7MBL4</accession>
<dbReference type="InterPro" id="IPR008567">
    <property type="entry name" value="BKACE"/>
</dbReference>
<name>A0ABP7MBL4_9ACTN</name>
<proteinExistence type="predicted"/>
<dbReference type="RefSeq" id="WP_345282781.1">
    <property type="nucleotide sequence ID" value="NZ_BAABAJ010000008.1"/>
</dbReference>
<evidence type="ECO:0000313" key="2">
    <source>
        <dbReference type="Proteomes" id="UP001501000"/>
    </source>
</evidence>
<dbReference type="Proteomes" id="UP001501000">
    <property type="component" value="Unassembled WGS sequence"/>
</dbReference>